<organism evidence="2 3">
    <name type="scientific">Candidatus Collierbacteria bacterium GW2011_GWA2_44_99</name>
    <dbReference type="NCBI Taxonomy" id="1618380"/>
    <lineage>
        <taxon>Bacteria</taxon>
        <taxon>Candidatus Collieribacteriota</taxon>
    </lineage>
</organism>
<gene>
    <name evidence="2" type="ORF">UW84_C0042G0004</name>
</gene>
<evidence type="ECO:0000313" key="3">
    <source>
        <dbReference type="Proteomes" id="UP000034797"/>
    </source>
</evidence>
<dbReference type="Gene3D" id="2.70.70.10">
    <property type="entry name" value="Glucose Permease (Domain IIA)"/>
    <property type="match status" value="1"/>
</dbReference>
<proteinExistence type="predicted"/>
<dbReference type="Proteomes" id="UP000034797">
    <property type="component" value="Unassembled WGS sequence"/>
</dbReference>
<evidence type="ECO:0000259" key="1">
    <source>
        <dbReference type="Pfam" id="PF01551"/>
    </source>
</evidence>
<accession>A0A0G1KN16</accession>
<dbReference type="PANTHER" id="PTHR21666:SF290">
    <property type="entry name" value="PEPTIDASE M23 DOMAIN PROTEIN"/>
    <property type="match status" value="1"/>
</dbReference>
<dbReference type="GO" id="GO:0004222">
    <property type="term" value="F:metalloendopeptidase activity"/>
    <property type="evidence" value="ECO:0007669"/>
    <property type="project" value="TreeGrafter"/>
</dbReference>
<dbReference type="InterPro" id="IPR016047">
    <property type="entry name" value="M23ase_b-sheet_dom"/>
</dbReference>
<dbReference type="InterPro" id="IPR011055">
    <property type="entry name" value="Dup_hybrid_motif"/>
</dbReference>
<dbReference type="PANTHER" id="PTHR21666">
    <property type="entry name" value="PEPTIDASE-RELATED"/>
    <property type="match status" value="1"/>
</dbReference>
<name>A0A0G1KN16_9BACT</name>
<sequence length="156" mass="16827">MLPGDQSTVALANLQPFDQEVVIETKRSLISVLPDNTGVSQEFHLGHSGTDITASLGSKIYPLKEGVVVLMSVTKTGYGRSVVLDHGNGLQTRYAHMGKIFVEEGERVTPAMPVGEVGITGKTTGPHLHLEVIKKNRTVNPRPYLDLSNGRIAKAK</sequence>
<feature type="domain" description="M23ase beta-sheet core" evidence="1">
    <location>
        <begin position="47"/>
        <end position="141"/>
    </location>
</feature>
<dbReference type="InterPro" id="IPR050570">
    <property type="entry name" value="Cell_wall_metabolism_enzyme"/>
</dbReference>
<protein>
    <submittedName>
        <fullName evidence="2">Peptidase M23/M37</fullName>
    </submittedName>
</protein>
<dbReference type="EMBL" id="LCJW01000042">
    <property type="protein sequence ID" value="KKT85076.1"/>
    <property type="molecule type" value="Genomic_DNA"/>
</dbReference>
<dbReference type="SUPFAM" id="SSF51261">
    <property type="entry name" value="Duplicated hybrid motif"/>
    <property type="match status" value="1"/>
</dbReference>
<dbReference type="Pfam" id="PF01551">
    <property type="entry name" value="Peptidase_M23"/>
    <property type="match status" value="1"/>
</dbReference>
<evidence type="ECO:0000313" key="2">
    <source>
        <dbReference type="EMBL" id="KKT85076.1"/>
    </source>
</evidence>
<comment type="caution">
    <text evidence="2">The sequence shown here is derived from an EMBL/GenBank/DDBJ whole genome shotgun (WGS) entry which is preliminary data.</text>
</comment>
<dbReference type="CDD" id="cd12797">
    <property type="entry name" value="M23_peptidase"/>
    <property type="match status" value="1"/>
</dbReference>
<dbReference type="AlphaFoldDB" id="A0A0G1KN16"/>
<reference evidence="2 3" key="1">
    <citation type="journal article" date="2015" name="Nature">
        <title>rRNA introns, odd ribosomes, and small enigmatic genomes across a large radiation of phyla.</title>
        <authorList>
            <person name="Brown C.T."/>
            <person name="Hug L.A."/>
            <person name="Thomas B.C."/>
            <person name="Sharon I."/>
            <person name="Castelle C.J."/>
            <person name="Singh A."/>
            <person name="Wilkins M.J."/>
            <person name="Williams K.H."/>
            <person name="Banfield J.F."/>
        </authorList>
    </citation>
    <scope>NUCLEOTIDE SEQUENCE [LARGE SCALE GENOMIC DNA]</scope>
</reference>